<sequence length="381" mass="42935">MHGVGTPFATEALRQVGVPDKQIVLVESQAKPHPDFPTVKSPNPEEGREAFALAIKTALTNNSTVILANDPDADRLAVAEWNPKKDDFCIFNGNELAALFGWWAVTLAKERQLDLSKCYFLYSTVSSSILKSIAAKEGMHSIDTLTGFKWMGNIAQKMESEYTAHDHVSFREKRKVLFAFEEAIGFMWYNKVYDKDGVSAAAIIADMARYLMEKHGQRLLERLQEIYKTYGYHYTNNSYVHVLDLKQVGRFFSDIQHYKGGNEFTVNGKTFRYPSVVAGVKVDHVRDLSNGLDTRQADQKATLPTSSVSPIITFYFANQATLTVRGSGTEPKLKWYSQFVSDKSDAVEGFNQFVEQAVTELLRPSHYGFRRRGEPKPASKI</sequence>
<evidence type="ECO:0000259" key="4">
    <source>
        <dbReference type="Pfam" id="PF02879"/>
    </source>
</evidence>
<dbReference type="InterPro" id="IPR005845">
    <property type="entry name" value="A-D-PHexomutase_a/b/a-II"/>
</dbReference>
<dbReference type="InterPro" id="IPR016055">
    <property type="entry name" value="A-D-PHexomutase_a/b/a-I/II/III"/>
</dbReference>
<dbReference type="GO" id="GO:0005634">
    <property type="term" value="C:nucleus"/>
    <property type="evidence" value="ECO:0007669"/>
    <property type="project" value="TreeGrafter"/>
</dbReference>
<dbReference type="OrthoDB" id="8300170at2759"/>
<name>A0A7G2C9X8_9TRYP</name>
<evidence type="ECO:0000256" key="1">
    <source>
        <dbReference type="ARBA" id="ARBA00022723"/>
    </source>
</evidence>
<protein>
    <submittedName>
        <fullName evidence="6">Phosphoglucomutase/phosphomannomutase, alpha/beta/alpha domain II/Phosphoglucomutase/phosphomannomutase, alpha/beta/alpha domain III, putative</fullName>
    </submittedName>
</protein>
<dbReference type="GO" id="GO:0006166">
    <property type="term" value="P:purine ribonucleoside salvage"/>
    <property type="evidence" value="ECO:0007669"/>
    <property type="project" value="TreeGrafter"/>
</dbReference>
<organism evidence="6 7">
    <name type="scientific">Angomonas deanei</name>
    <dbReference type="NCBI Taxonomy" id="59799"/>
    <lineage>
        <taxon>Eukaryota</taxon>
        <taxon>Discoba</taxon>
        <taxon>Euglenozoa</taxon>
        <taxon>Kinetoplastea</taxon>
        <taxon>Metakinetoplastina</taxon>
        <taxon>Trypanosomatida</taxon>
        <taxon>Trypanosomatidae</taxon>
        <taxon>Strigomonadinae</taxon>
        <taxon>Angomonas</taxon>
    </lineage>
</organism>
<feature type="domain" description="Alpha-D-phosphohexomutase alpha/beta/alpha" evidence="4">
    <location>
        <begin position="1"/>
        <end position="80"/>
    </location>
</feature>
<evidence type="ECO:0000256" key="2">
    <source>
        <dbReference type="ARBA" id="ARBA00022842"/>
    </source>
</evidence>
<dbReference type="InterPro" id="IPR036900">
    <property type="entry name" value="A-D-PHexomutase_C_sf"/>
</dbReference>
<dbReference type="SUPFAM" id="SSF55957">
    <property type="entry name" value="Phosphoglucomutase, C-terminal domain"/>
    <property type="match status" value="1"/>
</dbReference>
<proteinExistence type="predicted"/>
<evidence type="ECO:0000256" key="3">
    <source>
        <dbReference type="ARBA" id="ARBA00023235"/>
    </source>
</evidence>
<keyword evidence="3" id="KW-0413">Isomerase</keyword>
<reference evidence="6 7" key="1">
    <citation type="submission" date="2020-08" db="EMBL/GenBank/DDBJ databases">
        <authorList>
            <person name="Newling K."/>
            <person name="Davey J."/>
            <person name="Forrester S."/>
        </authorList>
    </citation>
    <scope>NUCLEOTIDE SEQUENCE [LARGE SCALE GENOMIC DNA]</scope>
    <source>
        <strain evidence="7">Crithidia deanei Carvalho (ATCC PRA-265)</strain>
    </source>
</reference>
<feature type="domain" description="Alpha-D-phosphohexomutase alpha/beta/alpha" evidence="5">
    <location>
        <begin position="93"/>
        <end position="230"/>
    </location>
</feature>
<dbReference type="Pfam" id="PF02880">
    <property type="entry name" value="PGM_PMM_III"/>
    <property type="match status" value="1"/>
</dbReference>
<evidence type="ECO:0000259" key="5">
    <source>
        <dbReference type="Pfam" id="PF02880"/>
    </source>
</evidence>
<dbReference type="Proteomes" id="UP000515908">
    <property type="component" value="Chromosome 04"/>
</dbReference>
<dbReference type="VEuPathDB" id="TriTrypDB:ADEAN_000227300"/>
<dbReference type="SUPFAM" id="SSF53738">
    <property type="entry name" value="Phosphoglucomutase, first 3 domains"/>
    <property type="match status" value="2"/>
</dbReference>
<keyword evidence="1" id="KW-0479">Metal-binding</keyword>
<dbReference type="PANTHER" id="PTHR45745">
    <property type="entry name" value="PHOSPHOMANNOMUTASE 45A"/>
    <property type="match status" value="1"/>
</dbReference>
<dbReference type="InterPro" id="IPR005846">
    <property type="entry name" value="A-D-PHexomutase_a/b/a-III"/>
</dbReference>
<keyword evidence="7" id="KW-1185">Reference proteome</keyword>
<dbReference type="EMBL" id="LR877148">
    <property type="protein sequence ID" value="CAD2214822.1"/>
    <property type="molecule type" value="Genomic_DNA"/>
</dbReference>
<dbReference type="Pfam" id="PF02879">
    <property type="entry name" value="PGM_PMM_II"/>
    <property type="match status" value="1"/>
</dbReference>
<accession>A0A7G2C9X8</accession>
<dbReference type="GO" id="GO:0005975">
    <property type="term" value="P:carbohydrate metabolic process"/>
    <property type="evidence" value="ECO:0007669"/>
    <property type="project" value="InterPro"/>
</dbReference>
<keyword evidence="2" id="KW-0460">Magnesium</keyword>
<evidence type="ECO:0000313" key="7">
    <source>
        <dbReference type="Proteomes" id="UP000515908"/>
    </source>
</evidence>
<gene>
    <name evidence="6" type="ORF">ADEAN_000227300</name>
</gene>
<dbReference type="PANTHER" id="PTHR45745:SF1">
    <property type="entry name" value="PHOSPHOGLUCOMUTASE 2B-RELATED"/>
    <property type="match status" value="1"/>
</dbReference>
<evidence type="ECO:0000313" key="6">
    <source>
        <dbReference type="EMBL" id="CAD2214822.1"/>
    </source>
</evidence>
<dbReference type="GO" id="GO:0046872">
    <property type="term" value="F:metal ion binding"/>
    <property type="evidence" value="ECO:0007669"/>
    <property type="project" value="UniProtKB-KW"/>
</dbReference>
<dbReference type="AlphaFoldDB" id="A0A7G2C9X8"/>
<dbReference type="GO" id="GO:0008973">
    <property type="term" value="F:phosphopentomutase activity"/>
    <property type="evidence" value="ECO:0007669"/>
    <property type="project" value="TreeGrafter"/>
</dbReference>
<dbReference type="Gene3D" id="3.40.120.10">
    <property type="entry name" value="Alpha-D-Glucose-1,6-Bisphosphate, subunit A, domain 3"/>
    <property type="match status" value="2"/>
</dbReference>